<accession>R7UA06</accession>
<dbReference type="EMBL" id="KB305800">
    <property type="protein sequence ID" value="ELU00653.1"/>
    <property type="molecule type" value="Genomic_DNA"/>
</dbReference>
<name>R7UA06_CAPTE</name>
<evidence type="ECO:0008006" key="5">
    <source>
        <dbReference type="Google" id="ProtNLM"/>
    </source>
</evidence>
<dbReference type="AlphaFoldDB" id="R7UA06"/>
<evidence type="ECO:0000313" key="4">
    <source>
        <dbReference type="Proteomes" id="UP000014760"/>
    </source>
</evidence>
<protein>
    <recommendedName>
        <fullName evidence="5">Nuclear respiratory factor 1 NLS/DNA-binding dimerisation domain-containing protein</fullName>
    </recommendedName>
</protein>
<proteinExistence type="predicted"/>
<feature type="region of interest" description="Disordered" evidence="1">
    <location>
        <begin position="103"/>
        <end position="170"/>
    </location>
</feature>
<dbReference type="HOGENOM" id="CLU_474300_0_0_1"/>
<reference evidence="2 4" key="2">
    <citation type="journal article" date="2013" name="Nature">
        <title>Insights into bilaterian evolution from three spiralian genomes.</title>
        <authorList>
            <person name="Simakov O."/>
            <person name="Marletaz F."/>
            <person name="Cho S.J."/>
            <person name="Edsinger-Gonzales E."/>
            <person name="Havlak P."/>
            <person name="Hellsten U."/>
            <person name="Kuo D.H."/>
            <person name="Larsson T."/>
            <person name="Lv J."/>
            <person name="Arendt D."/>
            <person name="Savage R."/>
            <person name="Osoegawa K."/>
            <person name="de Jong P."/>
            <person name="Grimwood J."/>
            <person name="Chapman J.A."/>
            <person name="Shapiro H."/>
            <person name="Aerts A."/>
            <person name="Otillar R.P."/>
            <person name="Terry A.Y."/>
            <person name="Boore J.L."/>
            <person name="Grigoriev I.V."/>
            <person name="Lindberg D.R."/>
            <person name="Seaver E.C."/>
            <person name="Weisblat D.A."/>
            <person name="Putnam N.H."/>
            <person name="Rokhsar D.S."/>
        </authorList>
    </citation>
    <scope>NUCLEOTIDE SEQUENCE</scope>
    <source>
        <strain evidence="2 4">I ESC-2004</strain>
    </source>
</reference>
<evidence type="ECO:0000256" key="1">
    <source>
        <dbReference type="SAM" id="MobiDB-lite"/>
    </source>
</evidence>
<evidence type="ECO:0000313" key="3">
    <source>
        <dbReference type="EnsemblMetazoa" id="CapteP225882"/>
    </source>
</evidence>
<reference evidence="4" key="1">
    <citation type="submission" date="2012-12" db="EMBL/GenBank/DDBJ databases">
        <authorList>
            <person name="Hellsten U."/>
            <person name="Grimwood J."/>
            <person name="Chapman J.A."/>
            <person name="Shapiro H."/>
            <person name="Aerts A."/>
            <person name="Otillar R.P."/>
            <person name="Terry A.Y."/>
            <person name="Boore J.L."/>
            <person name="Simakov O."/>
            <person name="Marletaz F."/>
            <person name="Cho S.-J."/>
            <person name="Edsinger-Gonzales E."/>
            <person name="Havlak P."/>
            <person name="Kuo D.-H."/>
            <person name="Larsson T."/>
            <person name="Lv J."/>
            <person name="Arendt D."/>
            <person name="Savage R."/>
            <person name="Osoegawa K."/>
            <person name="de Jong P."/>
            <person name="Lindberg D.R."/>
            <person name="Seaver E.C."/>
            <person name="Weisblat D.A."/>
            <person name="Putnam N.H."/>
            <person name="Grigoriev I.V."/>
            <person name="Rokhsar D.S."/>
        </authorList>
    </citation>
    <scope>NUCLEOTIDE SEQUENCE</scope>
    <source>
        <strain evidence="4">I ESC-2004</strain>
    </source>
</reference>
<keyword evidence="4" id="KW-1185">Reference proteome</keyword>
<dbReference type="OrthoDB" id="6288734at2759"/>
<dbReference type="EnsemblMetazoa" id="CapteT225882">
    <property type="protein sequence ID" value="CapteP225882"/>
    <property type="gene ID" value="CapteG225882"/>
</dbReference>
<evidence type="ECO:0000313" key="2">
    <source>
        <dbReference type="EMBL" id="ELU00653.1"/>
    </source>
</evidence>
<gene>
    <name evidence="2" type="ORF">CAPTEDRAFT_225882</name>
</gene>
<dbReference type="EMBL" id="AMQN01009619">
    <property type="status" value="NOT_ANNOTATED_CDS"/>
    <property type="molecule type" value="Genomic_DNA"/>
</dbReference>
<reference evidence="3" key="3">
    <citation type="submission" date="2015-06" db="UniProtKB">
        <authorList>
            <consortium name="EnsemblMetazoa"/>
        </authorList>
    </citation>
    <scope>IDENTIFICATION</scope>
</reference>
<sequence length="575" mass="65120">MVLNEWTLASNMVRLPPLKNSLDKLSPFELKEHISDLLMRNVSNGSYIGKPLFKPLWWPENAAWPYKQIYGNKLMMLAAVKSCYEFYGLESMLLGPKFAPLEPSKSTRLKTREEKGRRKNGKKSLEGEQPLTARENLENSPLNSEERMVKPNGNYTVVDSSGLPKPDPRPFQIESAAPCRRLPVKTKMLSKLEHLHNLGLITKTRAAHLSSSSRRLSECAPDLEILDDDVIVTTPLSPTPSKSLISQMSRDASPFGSQAKRCLQPDDSDDASSEASSDRDIKLPNSYRLFQIDLCSELGSRVKPHLASLIRRTVPEAEERQEGGAPSYEQYCHTPNKAAAIDKLRDRLVAGYPICYKKRPLKYTHTFCFNRVQRRERQRVLRTGLSQQARVLCKSLKRCTVRLHKLSADVIKVWRQKRSFAPSPRPSPVKKVVNDDVIAISSDEESEVCRKRPLTSSMSADSRRPAKRFRGSRPPAMLFRCHLCNASLKCYENARQVIQGHFQNLHKVFTIDLIEHQDAQNNRVMSIVEVAPPVSTGHSLWQKSDNSVVDLTLDDDDDSPSIVQQHKGISRQLFC</sequence>
<organism evidence="2">
    <name type="scientific">Capitella teleta</name>
    <name type="common">Polychaete worm</name>
    <dbReference type="NCBI Taxonomy" id="283909"/>
    <lineage>
        <taxon>Eukaryota</taxon>
        <taxon>Metazoa</taxon>
        <taxon>Spiralia</taxon>
        <taxon>Lophotrochozoa</taxon>
        <taxon>Annelida</taxon>
        <taxon>Polychaeta</taxon>
        <taxon>Sedentaria</taxon>
        <taxon>Scolecida</taxon>
        <taxon>Capitellidae</taxon>
        <taxon>Capitella</taxon>
    </lineage>
</organism>
<dbReference type="Proteomes" id="UP000014760">
    <property type="component" value="Unassembled WGS sequence"/>
</dbReference>
<feature type="region of interest" description="Disordered" evidence="1">
    <location>
        <begin position="255"/>
        <end position="279"/>
    </location>
</feature>